<feature type="active site" description="Proton acceptor" evidence="5">
    <location>
        <position position="47"/>
    </location>
</feature>
<dbReference type="InterPro" id="IPR007702">
    <property type="entry name" value="Janus"/>
</dbReference>
<proteinExistence type="inferred from homology"/>
<comment type="function">
    <text evidence="1">JanA and janB regulate somatic sex differentiation.</text>
</comment>
<dbReference type="GO" id="GO:0007548">
    <property type="term" value="P:sex differentiation"/>
    <property type="evidence" value="ECO:0007669"/>
    <property type="project" value="UniProtKB-KW"/>
</dbReference>
<feature type="binding site" evidence="6">
    <location>
        <position position="20"/>
    </location>
    <ligand>
        <name>substrate</name>
    </ligand>
</feature>
<evidence type="ECO:0000256" key="2">
    <source>
        <dbReference type="ARBA" id="ARBA00010971"/>
    </source>
</evidence>
<dbReference type="PANTHER" id="PTHR12258:SF5">
    <property type="entry name" value="BCDNA.GH02250-RELATED"/>
    <property type="match status" value="1"/>
</dbReference>
<dbReference type="GO" id="GO:0005829">
    <property type="term" value="C:cytosol"/>
    <property type="evidence" value="ECO:0007669"/>
    <property type="project" value="TreeGrafter"/>
</dbReference>
<dbReference type="GO" id="GO:0101006">
    <property type="term" value="F:protein histidine phosphatase activity"/>
    <property type="evidence" value="ECO:0007669"/>
    <property type="project" value="TreeGrafter"/>
</dbReference>
<protein>
    <submittedName>
        <fullName evidence="7">Uncharacterized protein</fullName>
    </submittedName>
</protein>
<keyword evidence="4" id="KW-0726">Sexual differentiation</keyword>
<dbReference type="PANTHER" id="PTHR12258">
    <property type="entry name" value="JANUS-A/JANUS-B"/>
    <property type="match status" value="1"/>
</dbReference>
<dbReference type="AlphaFoldDB" id="A0A2R5LH07"/>
<dbReference type="GO" id="GO:0030154">
    <property type="term" value="P:cell differentiation"/>
    <property type="evidence" value="ECO:0007669"/>
    <property type="project" value="UniProtKB-KW"/>
</dbReference>
<reference evidence="7" key="1">
    <citation type="submission" date="2018-03" db="EMBL/GenBank/DDBJ databases">
        <title>The relapsing fever spirochete Borrelia turicatae persists in the highly oxidative environment of its soft-bodied tick vector.</title>
        <authorList>
            <person name="Bourret T.J."/>
            <person name="Boyle W.K."/>
            <person name="Valenzuela J.G."/>
            <person name="Oliveira F."/>
            <person name="Lopez J.E."/>
        </authorList>
    </citation>
    <scope>NUCLEOTIDE SEQUENCE</scope>
    <source>
        <strain evidence="7">Kansas strain/isolate</strain>
        <tissue evidence="7">Salivary glands</tissue>
    </source>
</reference>
<comment type="similarity">
    <text evidence="2">Belongs to the janus family.</text>
</comment>
<keyword evidence="3" id="KW-0221">Differentiation</keyword>
<dbReference type="SUPFAM" id="SSF143724">
    <property type="entry name" value="PHP14-like"/>
    <property type="match status" value="1"/>
</dbReference>
<evidence type="ECO:0000256" key="6">
    <source>
        <dbReference type="PIRSR" id="PIRSR607702-2"/>
    </source>
</evidence>
<dbReference type="Gene3D" id="3.50.20.20">
    <property type="entry name" value="Janus/Ocnus"/>
    <property type="match status" value="1"/>
</dbReference>
<evidence type="ECO:0000256" key="1">
    <source>
        <dbReference type="ARBA" id="ARBA00002508"/>
    </source>
</evidence>
<sequence length="123" mass="13980">MAQRPLDNVEDVVVDDGRFKYVLIRVHDKQTGETKDIVRGSAAAAYHSDVYERVQSELETGGSGRLETECLGGGRIVHDPQNRRIQVFGHSQGYGLADHNRTCEILRQRFPEYNDITWTNEGY</sequence>
<evidence type="ECO:0000313" key="7">
    <source>
        <dbReference type="EMBL" id="MBY08802.1"/>
    </source>
</evidence>
<name>A0A2R5LH07_9ACAR</name>
<dbReference type="Pfam" id="PF05005">
    <property type="entry name" value="Ocnus"/>
    <property type="match status" value="1"/>
</dbReference>
<evidence type="ECO:0000256" key="5">
    <source>
        <dbReference type="PIRSR" id="PIRSR607702-1"/>
    </source>
</evidence>
<accession>A0A2R5LH07</accession>
<evidence type="ECO:0000256" key="3">
    <source>
        <dbReference type="ARBA" id="ARBA00022782"/>
    </source>
</evidence>
<dbReference type="InterPro" id="IPR038596">
    <property type="entry name" value="Janus_sf"/>
</dbReference>
<evidence type="ECO:0000256" key="4">
    <source>
        <dbReference type="ARBA" id="ARBA00022928"/>
    </source>
</evidence>
<dbReference type="EMBL" id="GGLE01004676">
    <property type="protein sequence ID" value="MBY08802.1"/>
    <property type="molecule type" value="Transcribed_RNA"/>
</dbReference>
<organism evidence="7">
    <name type="scientific">Ornithodoros turicata</name>
    <dbReference type="NCBI Taxonomy" id="34597"/>
    <lineage>
        <taxon>Eukaryota</taxon>
        <taxon>Metazoa</taxon>
        <taxon>Ecdysozoa</taxon>
        <taxon>Arthropoda</taxon>
        <taxon>Chelicerata</taxon>
        <taxon>Arachnida</taxon>
        <taxon>Acari</taxon>
        <taxon>Parasitiformes</taxon>
        <taxon>Ixodida</taxon>
        <taxon>Ixodoidea</taxon>
        <taxon>Argasidae</taxon>
        <taxon>Ornithodorinae</taxon>
        <taxon>Ornithodoros</taxon>
    </lineage>
</organism>